<dbReference type="SUPFAM" id="SSF55797">
    <property type="entry name" value="PR-1-like"/>
    <property type="match status" value="1"/>
</dbReference>
<dbReference type="RefSeq" id="WP_024482601.1">
    <property type="nucleotide sequence ID" value="NZ_CP009976.1"/>
</dbReference>
<reference evidence="2 3" key="1">
    <citation type="journal article" date="2014" name="Environ. Microbiol.">
        <title>Contrasting genomic patterns and infection strategies of two co-existing Bacteroidetes podovirus genera.</title>
        <authorList>
            <person name="Holmfeldt K."/>
            <person name="Howard-Varona C."/>
            <person name="Solonenko N."/>
            <person name="Sullivan M.B."/>
        </authorList>
    </citation>
    <scope>NUCLEOTIDE SEQUENCE [LARGE SCALE GENOMIC DNA]</scope>
    <source>
        <strain evidence="2 3">18</strain>
    </source>
</reference>
<proteinExistence type="predicted"/>
<dbReference type="InterPro" id="IPR014044">
    <property type="entry name" value="CAP_dom"/>
</dbReference>
<dbReference type="PANTHER" id="PTHR31157:SF30">
    <property type="entry name" value="SCP DOMAIN-CONTAINING PROTEIN"/>
    <property type="match status" value="1"/>
</dbReference>
<dbReference type="InterPro" id="IPR035940">
    <property type="entry name" value="CAP_sf"/>
</dbReference>
<feature type="domain" description="SCP" evidence="1">
    <location>
        <begin position="45"/>
        <end position="156"/>
    </location>
</feature>
<dbReference type="Pfam" id="PF00188">
    <property type="entry name" value="CAP"/>
    <property type="match status" value="1"/>
</dbReference>
<dbReference type="Gene3D" id="3.40.33.10">
    <property type="entry name" value="CAP"/>
    <property type="match status" value="1"/>
</dbReference>
<keyword evidence="2" id="KW-0378">Hydrolase</keyword>
<protein>
    <submittedName>
        <fullName evidence="2">Serine protease</fullName>
    </submittedName>
</protein>
<dbReference type="EMBL" id="CP009976">
    <property type="protein sequence ID" value="AIZ40783.1"/>
    <property type="molecule type" value="Genomic_DNA"/>
</dbReference>
<evidence type="ECO:0000259" key="1">
    <source>
        <dbReference type="Pfam" id="PF00188"/>
    </source>
</evidence>
<dbReference type="GO" id="GO:0006508">
    <property type="term" value="P:proteolysis"/>
    <property type="evidence" value="ECO:0007669"/>
    <property type="project" value="UniProtKB-KW"/>
</dbReference>
<gene>
    <name evidence="2" type="ORF">M666_03880</name>
</gene>
<dbReference type="Proteomes" id="UP000030786">
    <property type="component" value="Chromosome"/>
</dbReference>
<name>A0AAU8RCX9_9FLAO</name>
<dbReference type="KEGG" id="cbat:M666_03880"/>
<evidence type="ECO:0000313" key="2">
    <source>
        <dbReference type="EMBL" id="AIZ40783.1"/>
    </source>
</evidence>
<dbReference type="PROSITE" id="PS51257">
    <property type="entry name" value="PROKAR_LIPOPROTEIN"/>
    <property type="match status" value="1"/>
</dbReference>
<dbReference type="AlphaFoldDB" id="A0AAU8RCX9"/>
<evidence type="ECO:0000313" key="3">
    <source>
        <dbReference type="Proteomes" id="UP000030786"/>
    </source>
</evidence>
<keyword evidence="2" id="KW-0645">Protease</keyword>
<sequence length="158" mass="17839">MKMRMQPAILVLFVFVIYSCSTESLSNTVIIESKNVITVENELMTLVNNYRVKNDLKNLEYSSIAYKYANLHTDYMISNGSTSHDNFSARASNFSSEVNATLISENVAKSYTDALSTFNAWMASNVHRKAIEGDFTHSAVSVKTATDGTYYFTQLYYK</sequence>
<organism evidence="2 3">
    <name type="scientific">Cellulophaga baltica 18</name>
    <dbReference type="NCBI Taxonomy" id="1348584"/>
    <lineage>
        <taxon>Bacteria</taxon>
        <taxon>Pseudomonadati</taxon>
        <taxon>Bacteroidota</taxon>
        <taxon>Flavobacteriia</taxon>
        <taxon>Flavobacteriales</taxon>
        <taxon>Flavobacteriaceae</taxon>
        <taxon>Cellulophaga</taxon>
    </lineage>
</organism>
<accession>A0AAU8RCX9</accession>
<dbReference type="GO" id="GO:0008233">
    <property type="term" value="F:peptidase activity"/>
    <property type="evidence" value="ECO:0007669"/>
    <property type="project" value="UniProtKB-KW"/>
</dbReference>
<dbReference type="GeneID" id="78059871"/>
<dbReference type="CDD" id="cd05379">
    <property type="entry name" value="CAP_bacterial"/>
    <property type="match status" value="1"/>
</dbReference>
<dbReference type="PANTHER" id="PTHR31157">
    <property type="entry name" value="SCP DOMAIN-CONTAINING PROTEIN"/>
    <property type="match status" value="1"/>
</dbReference>